<gene>
    <name evidence="1" type="ORF">PAPOLLO_LOCUS22152</name>
</gene>
<name>A0A8S3XV06_PARAO</name>
<proteinExistence type="predicted"/>
<dbReference type="OrthoDB" id="10046738at2759"/>
<protein>
    <submittedName>
        <fullName evidence="1">(apollo) hypothetical protein</fullName>
    </submittedName>
</protein>
<sequence length="84" mass="9770">MINAFHPVIVNRPDDQVILNGALERLHMPNELAELIVANMINRYRAQFTRIDAQLPELEIFAVMTMFDLKIFELGIYQIKQARS</sequence>
<accession>A0A8S3XV06</accession>
<comment type="caution">
    <text evidence="1">The sequence shown here is derived from an EMBL/GenBank/DDBJ whole genome shotgun (WGS) entry which is preliminary data.</text>
</comment>
<evidence type="ECO:0000313" key="1">
    <source>
        <dbReference type="EMBL" id="CAG5041421.1"/>
    </source>
</evidence>
<dbReference type="Proteomes" id="UP000691718">
    <property type="component" value="Unassembled WGS sequence"/>
</dbReference>
<dbReference type="AlphaFoldDB" id="A0A8S3XV06"/>
<reference evidence="1" key="1">
    <citation type="submission" date="2021-04" db="EMBL/GenBank/DDBJ databases">
        <authorList>
            <person name="Tunstrom K."/>
        </authorList>
    </citation>
    <scope>NUCLEOTIDE SEQUENCE</scope>
</reference>
<organism evidence="1 2">
    <name type="scientific">Parnassius apollo</name>
    <name type="common">Apollo butterfly</name>
    <name type="synonym">Papilio apollo</name>
    <dbReference type="NCBI Taxonomy" id="110799"/>
    <lineage>
        <taxon>Eukaryota</taxon>
        <taxon>Metazoa</taxon>
        <taxon>Ecdysozoa</taxon>
        <taxon>Arthropoda</taxon>
        <taxon>Hexapoda</taxon>
        <taxon>Insecta</taxon>
        <taxon>Pterygota</taxon>
        <taxon>Neoptera</taxon>
        <taxon>Endopterygota</taxon>
        <taxon>Lepidoptera</taxon>
        <taxon>Glossata</taxon>
        <taxon>Ditrysia</taxon>
        <taxon>Papilionoidea</taxon>
        <taxon>Papilionidae</taxon>
        <taxon>Parnassiinae</taxon>
        <taxon>Parnassini</taxon>
        <taxon>Parnassius</taxon>
        <taxon>Parnassius</taxon>
    </lineage>
</organism>
<evidence type="ECO:0000313" key="2">
    <source>
        <dbReference type="Proteomes" id="UP000691718"/>
    </source>
</evidence>
<keyword evidence="2" id="KW-1185">Reference proteome</keyword>
<dbReference type="EMBL" id="CAJQZP010001359">
    <property type="protein sequence ID" value="CAG5041421.1"/>
    <property type="molecule type" value="Genomic_DNA"/>
</dbReference>